<dbReference type="Pfam" id="PF04402">
    <property type="entry name" value="SIMPL"/>
    <property type="match status" value="1"/>
</dbReference>
<sequence>MAERSITVLGDGSVQFRPERSEIRFQTSGGGDLPTDAYQTVADRTMALRQSLLDHGCDRSQFETIECTVKHRSNQFDPAPDDLPYCAKETLVLCCRSEKVRDRLVPGLEAGADVLEIQTALSDERRSELRSAALTRATSDAREHAEAIADAEGVELGDLIEISERSPDGMQSLVDEALEYSATDNIVPGPVEINARVTASYEITEP</sequence>
<accession>L9VRG7</accession>
<gene>
    <name evidence="1" type="ORF">C496_14046</name>
</gene>
<name>L9VRG7_9EURY</name>
<dbReference type="Proteomes" id="UP000011599">
    <property type="component" value="Unassembled WGS sequence"/>
</dbReference>
<evidence type="ECO:0000313" key="2">
    <source>
        <dbReference type="Proteomes" id="UP000011599"/>
    </source>
</evidence>
<dbReference type="PANTHER" id="PTHR34387:SF2">
    <property type="entry name" value="SLR1258 PROTEIN"/>
    <property type="match status" value="1"/>
</dbReference>
<dbReference type="Gene3D" id="3.30.110.170">
    <property type="entry name" value="Protein of unknown function (DUF541), domain 1"/>
    <property type="match status" value="1"/>
</dbReference>
<dbReference type="EMBL" id="AOHW01000036">
    <property type="protein sequence ID" value="ELY39805.1"/>
    <property type="molecule type" value="Genomic_DNA"/>
</dbReference>
<proteinExistence type="predicted"/>
<comment type="caution">
    <text evidence="1">The sequence shown here is derived from an EMBL/GenBank/DDBJ whole genome shotgun (WGS) entry which is preliminary data.</text>
</comment>
<dbReference type="AlphaFoldDB" id="L9VRG7"/>
<dbReference type="PANTHER" id="PTHR34387">
    <property type="entry name" value="SLR1258 PROTEIN"/>
    <property type="match status" value="1"/>
</dbReference>
<dbReference type="STRING" id="1114856.GCA_000383975_03240"/>
<dbReference type="Gene3D" id="3.30.70.2970">
    <property type="entry name" value="Protein of unknown function (DUF541), domain 2"/>
    <property type="match status" value="1"/>
</dbReference>
<dbReference type="OrthoDB" id="12132at2157"/>
<dbReference type="eggNOG" id="ENOG502N5MS">
    <property type="taxonomic scope" value="Archaea"/>
</dbReference>
<dbReference type="InterPro" id="IPR007497">
    <property type="entry name" value="SIMPL/DUF541"/>
</dbReference>
<reference evidence="1 2" key="1">
    <citation type="journal article" date="2014" name="PLoS Genet.">
        <title>Phylogenetically driven sequencing of extremely halophilic archaea reveals strategies for static and dynamic osmo-response.</title>
        <authorList>
            <person name="Becker E.A."/>
            <person name="Seitzer P.M."/>
            <person name="Tritt A."/>
            <person name="Larsen D."/>
            <person name="Krusor M."/>
            <person name="Yao A.I."/>
            <person name="Wu D."/>
            <person name="Madern D."/>
            <person name="Eisen J.A."/>
            <person name="Darling A.E."/>
            <person name="Facciotti M.T."/>
        </authorList>
    </citation>
    <scope>NUCLEOTIDE SEQUENCE [LARGE SCALE GENOMIC DNA]</scope>
    <source>
        <strain evidence="1 2">GA33</strain>
    </source>
</reference>
<dbReference type="GO" id="GO:0006974">
    <property type="term" value="P:DNA damage response"/>
    <property type="evidence" value="ECO:0007669"/>
    <property type="project" value="TreeGrafter"/>
</dbReference>
<organism evidence="1 2">
    <name type="scientific">Natronorubrum tibetense GA33</name>
    <dbReference type="NCBI Taxonomy" id="1114856"/>
    <lineage>
        <taxon>Archaea</taxon>
        <taxon>Methanobacteriati</taxon>
        <taxon>Methanobacteriota</taxon>
        <taxon>Stenosarchaea group</taxon>
        <taxon>Halobacteria</taxon>
        <taxon>Halobacteriales</taxon>
        <taxon>Natrialbaceae</taxon>
        <taxon>Natronorubrum</taxon>
    </lineage>
</organism>
<dbReference type="InterPro" id="IPR052022">
    <property type="entry name" value="26kDa_periplasmic_antigen"/>
</dbReference>
<keyword evidence="2" id="KW-1185">Reference proteome</keyword>
<evidence type="ECO:0000313" key="1">
    <source>
        <dbReference type="EMBL" id="ELY39805.1"/>
    </source>
</evidence>
<dbReference type="RefSeq" id="WP_006090757.1">
    <property type="nucleotide sequence ID" value="NZ_AOHW01000036.1"/>
</dbReference>
<evidence type="ECO:0008006" key="3">
    <source>
        <dbReference type="Google" id="ProtNLM"/>
    </source>
</evidence>
<protein>
    <recommendedName>
        <fullName evidence="3">SIMPL domain-containing protein</fullName>
    </recommendedName>
</protein>